<name>A0A3R1AG13_SALET</name>
<evidence type="ECO:0000313" key="1">
    <source>
        <dbReference type="EMBL" id="MML52963.1"/>
    </source>
</evidence>
<gene>
    <name evidence="1" type="ORF">D7N80_06545</name>
</gene>
<protein>
    <submittedName>
        <fullName evidence="1">Uncharacterized protein</fullName>
    </submittedName>
</protein>
<accession>A0A3R1AG13</accession>
<comment type="caution">
    <text evidence="1">The sequence shown here is derived from an EMBL/GenBank/DDBJ whole genome shotgun (WGS) entry which is preliminary data.</text>
</comment>
<dbReference type="Proteomes" id="UP000885348">
    <property type="component" value="Unassembled WGS sequence"/>
</dbReference>
<dbReference type="EMBL" id="RVVJ01000006">
    <property type="protein sequence ID" value="MML52963.1"/>
    <property type="molecule type" value="Genomic_DNA"/>
</dbReference>
<sequence length="254" mass="28093">MASLTATDHYLLNLIITTKYSVPKKLTPLEELKQMKARFISLGEAIERIRAKSPGMTQPQAAEWVFGKVDGQTRLVKHSIAGKTRSVSYGELKEATAKDDSWINSYGFIRSELERVLDMDLSAPFPVCHQNDVYVEVVRNGEPEGAKPPPADIAGNSKSLANEEIDFEPDAKGSTESDMIAAFAFGLAENSATYRKKNGGVNVSEVVRHAQRNLAKRGGEFTVGDRTLRKIVARSIKKYTPDLENEADQNEKPH</sequence>
<organism evidence="1">
    <name type="scientific">Salmonella enterica I</name>
    <dbReference type="NCBI Taxonomy" id="59201"/>
    <lineage>
        <taxon>Bacteria</taxon>
        <taxon>Pseudomonadati</taxon>
        <taxon>Pseudomonadota</taxon>
        <taxon>Gammaproteobacteria</taxon>
        <taxon>Enterobacterales</taxon>
        <taxon>Enterobacteriaceae</taxon>
        <taxon>Salmonella</taxon>
    </lineage>
</organism>
<reference evidence="1" key="1">
    <citation type="submission" date="2018-09" db="EMBL/GenBank/DDBJ databases">
        <authorList>
            <person name="Ashton P.M."/>
            <person name="Dallman T."/>
            <person name="Nair S."/>
            <person name="De Pinna E."/>
            <person name="Peters T."/>
            <person name="Grant K."/>
        </authorList>
    </citation>
    <scope>NUCLEOTIDE SEQUENCE [LARGE SCALE GENOMIC DNA]</scope>
    <source>
        <strain evidence="1">598938</strain>
    </source>
</reference>
<proteinExistence type="predicted"/>
<dbReference type="AlphaFoldDB" id="A0A3R1AG13"/>